<dbReference type="AlphaFoldDB" id="R4YZL5"/>
<sequence length="337" mass="36157">MPATQPPSQPSAQAQITFPGSSRSCAPLGVGTWAWGDMSTWGMGGYDTNLTEQTISEAFDASMEAGVTLFDTAEVYGGGESERIIGRLLANDQARRERAILATKFMPSPWKLNVRTALRTALEGSLERLGVDRVDLYQLHGPVSLRSHSALADALAEVVEAKLCDAVGVSNYSVGEMGSMHAQLAARGVPLASNQIEFSLLRRRPETTGLIEACRRLGVVPLAYSPIGQGRLTGKYSASNPPPKSRTFSAHPMEQVDRITAELARIGEPHDRSPAQVSLAWLIAKGAVPIPGAKNAEQATQNAGALGWSLTPEEIDVLDNLALPGQRTIKQRIWQHG</sequence>
<dbReference type="RefSeq" id="WP_012227058.1">
    <property type="nucleotide sequence ID" value="NZ_HG422565.1"/>
</dbReference>
<keyword evidence="1" id="KW-0560">Oxidoreductase</keyword>
<accession>R4YZL5</accession>
<dbReference type="CDD" id="cd19093">
    <property type="entry name" value="AKR_AtPLR-like"/>
    <property type="match status" value="1"/>
</dbReference>
<reference evidence="4 5" key="1">
    <citation type="journal article" date="2013" name="ISME J.">
        <title>Metabolic model for the filamentous 'Candidatus Microthrix parvicella' based on genomic and metagenomic analyses.</title>
        <authorList>
            <person name="Jon McIlroy S."/>
            <person name="Kristiansen R."/>
            <person name="Albertsen M."/>
            <person name="Michael Karst S."/>
            <person name="Rossetti S."/>
            <person name="Lund Nielsen J."/>
            <person name="Tandoi V."/>
            <person name="James Seviour R."/>
            <person name="Nielsen P.H."/>
        </authorList>
    </citation>
    <scope>NUCLEOTIDE SEQUENCE [LARGE SCALE GENOMIC DNA]</scope>
    <source>
        <strain evidence="4 5">RN1</strain>
    </source>
</reference>
<dbReference type="OrthoDB" id="9768793at2"/>
<organism evidence="4 5">
    <name type="scientific">Candidatus Neomicrothrix parvicella RN1</name>
    <dbReference type="NCBI Taxonomy" id="1229780"/>
    <lineage>
        <taxon>Bacteria</taxon>
        <taxon>Bacillati</taxon>
        <taxon>Actinomycetota</taxon>
        <taxon>Acidimicrobiia</taxon>
        <taxon>Acidimicrobiales</taxon>
        <taxon>Microthrixaceae</taxon>
        <taxon>Candidatus Neomicrothrix</taxon>
    </lineage>
</organism>
<dbReference type="InterPro" id="IPR036812">
    <property type="entry name" value="NAD(P)_OxRdtase_dom_sf"/>
</dbReference>
<dbReference type="eggNOG" id="COG0667">
    <property type="taxonomic scope" value="Bacteria"/>
</dbReference>
<proteinExistence type="predicted"/>
<name>R4YZL5_9ACTN</name>
<dbReference type="PANTHER" id="PTHR43364">
    <property type="entry name" value="NADH-SPECIFIC METHYLGLYOXAL REDUCTASE-RELATED"/>
    <property type="match status" value="1"/>
</dbReference>
<dbReference type="Proteomes" id="UP000018291">
    <property type="component" value="Unassembled WGS sequence"/>
</dbReference>
<feature type="region of interest" description="Disordered" evidence="2">
    <location>
        <begin position="1"/>
        <end position="20"/>
    </location>
</feature>
<dbReference type="STRING" id="1229780.BN381_30041"/>
<dbReference type="InterPro" id="IPR020471">
    <property type="entry name" value="AKR"/>
</dbReference>
<dbReference type="Gene3D" id="3.20.20.100">
    <property type="entry name" value="NADP-dependent oxidoreductase domain"/>
    <property type="match status" value="1"/>
</dbReference>
<dbReference type="PRINTS" id="PR00069">
    <property type="entry name" value="ALDKETRDTASE"/>
</dbReference>
<dbReference type="PANTHER" id="PTHR43364:SF4">
    <property type="entry name" value="NAD(P)-LINKED OXIDOREDUCTASE SUPERFAMILY PROTEIN"/>
    <property type="match status" value="1"/>
</dbReference>
<evidence type="ECO:0000256" key="2">
    <source>
        <dbReference type="SAM" id="MobiDB-lite"/>
    </source>
</evidence>
<dbReference type="GO" id="GO:0016491">
    <property type="term" value="F:oxidoreductase activity"/>
    <property type="evidence" value="ECO:0007669"/>
    <property type="project" value="UniProtKB-KW"/>
</dbReference>
<comment type="caution">
    <text evidence="4">The sequence shown here is derived from an EMBL/GenBank/DDBJ whole genome shotgun (WGS) entry which is preliminary data.</text>
</comment>
<dbReference type="SUPFAM" id="SSF51430">
    <property type="entry name" value="NAD(P)-linked oxidoreductase"/>
    <property type="match status" value="1"/>
</dbReference>
<dbReference type="InterPro" id="IPR050523">
    <property type="entry name" value="AKR_Detox_Biosynth"/>
</dbReference>
<dbReference type="InterPro" id="IPR023210">
    <property type="entry name" value="NADP_OxRdtase_dom"/>
</dbReference>
<evidence type="ECO:0000313" key="5">
    <source>
        <dbReference type="Proteomes" id="UP000018291"/>
    </source>
</evidence>
<evidence type="ECO:0000256" key="1">
    <source>
        <dbReference type="ARBA" id="ARBA00023002"/>
    </source>
</evidence>
<dbReference type="Pfam" id="PF00248">
    <property type="entry name" value="Aldo_ket_red"/>
    <property type="match status" value="1"/>
</dbReference>
<keyword evidence="5" id="KW-1185">Reference proteome</keyword>
<protein>
    <submittedName>
        <fullName evidence="4">Aldo/keto reductase</fullName>
    </submittedName>
</protein>
<gene>
    <name evidence="4" type="ORF">BN381_30041</name>
</gene>
<dbReference type="EMBL" id="CANL01000023">
    <property type="protein sequence ID" value="CCM63845.1"/>
    <property type="molecule type" value="Genomic_DNA"/>
</dbReference>
<dbReference type="HOGENOM" id="CLU_023205_2_3_11"/>
<evidence type="ECO:0000313" key="4">
    <source>
        <dbReference type="EMBL" id="CCM63845.1"/>
    </source>
</evidence>
<evidence type="ECO:0000259" key="3">
    <source>
        <dbReference type="Pfam" id="PF00248"/>
    </source>
</evidence>
<feature type="domain" description="NADP-dependent oxidoreductase" evidence="3">
    <location>
        <begin position="27"/>
        <end position="321"/>
    </location>
</feature>